<keyword evidence="1" id="KW-0472">Membrane</keyword>
<protein>
    <submittedName>
        <fullName evidence="2">Uncharacterized protein</fullName>
    </submittedName>
</protein>
<reference evidence="2" key="2">
    <citation type="submission" date="2023-05" db="EMBL/GenBank/DDBJ databases">
        <authorList>
            <consortium name="Lawrence Berkeley National Laboratory"/>
            <person name="Steindorff A."/>
            <person name="Hensen N."/>
            <person name="Bonometti L."/>
            <person name="Westerberg I."/>
            <person name="Brannstrom I.O."/>
            <person name="Guillou S."/>
            <person name="Cros-Aarteil S."/>
            <person name="Calhoun S."/>
            <person name="Haridas S."/>
            <person name="Kuo A."/>
            <person name="Mondo S."/>
            <person name="Pangilinan J."/>
            <person name="Riley R."/>
            <person name="Labutti K."/>
            <person name="Andreopoulos B."/>
            <person name="Lipzen A."/>
            <person name="Chen C."/>
            <person name="Yanf M."/>
            <person name="Daum C."/>
            <person name="Ng V."/>
            <person name="Clum A."/>
            <person name="Ohm R."/>
            <person name="Martin F."/>
            <person name="Silar P."/>
            <person name="Natvig D."/>
            <person name="Lalanne C."/>
            <person name="Gautier V."/>
            <person name="Ament-Velasquez S.L."/>
            <person name="Kruys A."/>
            <person name="Hutchinson M.I."/>
            <person name="Powell A.J."/>
            <person name="Barry K."/>
            <person name="Miller A.N."/>
            <person name="Grigoriev I.V."/>
            <person name="Debuchy R."/>
            <person name="Gladieux P."/>
            <person name="Thoren M.H."/>
            <person name="Johannesson H."/>
        </authorList>
    </citation>
    <scope>NUCLEOTIDE SEQUENCE</scope>
    <source>
        <strain evidence="2">CBS 892.96</strain>
    </source>
</reference>
<evidence type="ECO:0000313" key="3">
    <source>
        <dbReference type="Proteomes" id="UP001302321"/>
    </source>
</evidence>
<proteinExistence type="predicted"/>
<reference evidence="2" key="1">
    <citation type="journal article" date="2023" name="Mol. Phylogenet. Evol.">
        <title>Genome-scale phylogeny and comparative genomics of the fungal order Sordariales.</title>
        <authorList>
            <person name="Hensen N."/>
            <person name="Bonometti L."/>
            <person name="Westerberg I."/>
            <person name="Brannstrom I.O."/>
            <person name="Guillou S."/>
            <person name="Cros-Aarteil S."/>
            <person name="Calhoun S."/>
            <person name="Haridas S."/>
            <person name="Kuo A."/>
            <person name="Mondo S."/>
            <person name="Pangilinan J."/>
            <person name="Riley R."/>
            <person name="LaButti K."/>
            <person name="Andreopoulos B."/>
            <person name="Lipzen A."/>
            <person name="Chen C."/>
            <person name="Yan M."/>
            <person name="Daum C."/>
            <person name="Ng V."/>
            <person name="Clum A."/>
            <person name="Steindorff A."/>
            <person name="Ohm R.A."/>
            <person name="Martin F."/>
            <person name="Silar P."/>
            <person name="Natvig D.O."/>
            <person name="Lalanne C."/>
            <person name="Gautier V."/>
            <person name="Ament-Velasquez S.L."/>
            <person name="Kruys A."/>
            <person name="Hutchinson M.I."/>
            <person name="Powell A.J."/>
            <person name="Barry K."/>
            <person name="Miller A.N."/>
            <person name="Grigoriev I.V."/>
            <person name="Debuchy R."/>
            <person name="Gladieux P."/>
            <person name="Hiltunen Thoren M."/>
            <person name="Johannesson H."/>
        </authorList>
    </citation>
    <scope>NUCLEOTIDE SEQUENCE</scope>
    <source>
        <strain evidence="2">CBS 892.96</strain>
    </source>
</reference>
<keyword evidence="3" id="KW-1185">Reference proteome</keyword>
<keyword evidence="1" id="KW-0812">Transmembrane</keyword>
<evidence type="ECO:0000313" key="2">
    <source>
        <dbReference type="EMBL" id="KAK4175422.1"/>
    </source>
</evidence>
<feature type="transmembrane region" description="Helical" evidence="1">
    <location>
        <begin position="52"/>
        <end position="71"/>
    </location>
</feature>
<comment type="caution">
    <text evidence="2">The sequence shown here is derived from an EMBL/GenBank/DDBJ whole genome shotgun (WGS) entry which is preliminary data.</text>
</comment>
<feature type="transmembrane region" description="Helical" evidence="1">
    <location>
        <begin position="21"/>
        <end position="46"/>
    </location>
</feature>
<evidence type="ECO:0000256" key="1">
    <source>
        <dbReference type="SAM" id="Phobius"/>
    </source>
</evidence>
<dbReference type="Proteomes" id="UP001302321">
    <property type="component" value="Unassembled WGS sequence"/>
</dbReference>
<accession>A0AAN6W764</accession>
<dbReference type="EMBL" id="MU866235">
    <property type="protein sequence ID" value="KAK4175422.1"/>
    <property type="molecule type" value="Genomic_DNA"/>
</dbReference>
<organism evidence="2 3">
    <name type="scientific">Triangularia setosa</name>
    <dbReference type="NCBI Taxonomy" id="2587417"/>
    <lineage>
        <taxon>Eukaryota</taxon>
        <taxon>Fungi</taxon>
        <taxon>Dikarya</taxon>
        <taxon>Ascomycota</taxon>
        <taxon>Pezizomycotina</taxon>
        <taxon>Sordariomycetes</taxon>
        <taxon>Sordariomycetidae</taxon>
        <taxon>Sordariales</taxon>
        <taxon>Podosporaceae</taxon>
        <taxon>Triangularia</taxon>
    </lineage>
</organism>
<sequence>MVLRNRKNQLGRNGKYTFLPFFIVELAQAFLLTSAVVLLVTYLYFIVTPQPMSSSLAVVSYVLIIWYSHFFTC</sequence>
<gene>
    <name evidence="2" type="ORF">QBC36DRAFT_24441</name>
</gene>
<name>A0AAN6W764_9PEZI</name>
<keyword evidence="1" id="KW-1133">Transmembrane helix</keyword>
<dbReference type="AlphaFoldDB" id="A0AAN6W764"/>